<dbReference type="AlphaFoldDB" id="A0AA88KRZ2"/>
<dbReference type="Proteomes" id="UP001187531">
    <property type="component" value="Unassembled WGS sequence"/>
</dbReference>
<sequence length="85" mass="9679">MNSSWGKLAAENYLKMGLPSLRDNFRLPVHAHEGEDALVTCVVRNLGENTLLWRKQDGERRTSKVLTAGPNRVTSDRRFSVMHNE</sequence>
<proteinExistence type="predicted"/>
<evidence type="ECO:0008006" key="4">
    <source>
        <dbReference type="Google" id="ProtNLM"/>
    </source>
</evidence>
<gene>
    <name evidence="2" type="ORF">QYM36_017814</name>
</gene>
<dbReference type="Gene3D" id="2.60.40.10">
    <property type="entry name" value="Immunoglobulins"/>
    <property type="match status" value="1"/>
</dbReference>
<comment type="caution">
    <text evidence="2">The sequence shown here is derived from an EMBL/GenBank/DDBJ whole genome shotgun (WGS) entry which is preliminary data.</text>
</comment>
<evidence type="ECO:0000313" key="2">
    <source>
        <dbReference type="EMBL" id="KAK2703888.1"/>
    </source>
</evidence>
<evidence type="ECO:0000313" key="3">
    <source>
        <dbReference type="Proteomes" id="UP001187531"/>
    </source>
</evidence>
<dbReference type="EMBL" id="JAVRJZ010000067">
    <property type="protein sequence ID" value="KAK2703888.1"/>
    <property type="molecule type" value="Genomic_DNA"/>
</dbReference>
<reference evidence="2" key="1">
    <citation type="submission" date="2023-07" db="EMBL/GenBank/DDBJ databases">
        <title>Chromosome-level genome assembly of Artemia franciscana.</title>
        <authorList>
            <person name="Jo E."/>
        </authorList>
    </citation>
    <scope>NUCLEOTIDE SEQUENCE</scope>
    <source>
        <tissue evidence="2">Whole body</tissue>
    </source>
</reference>
<name>A0AA88KRZ2_ARTSF</name>
<dbReference type="InterPro" id="IPR013783">
    <property type="entry name" value="Ig-like_fold"/>
</dbReference>
<accession>A0AA88KRZ2</accession>
<feature type="region of interest" description="Disordered" evidence="1">
    <location>
        <begin position="65"/>
        <end position="85"/>
    </location>
</feature>
<protein>
    <recommendedName>
        <fullName evidence="4">Ig-like domain-containing protein</fullName>
    </recommendedName>
</protein>
<keyword evidence="3" id="KW-1185">Reference proteome</keyword>
<organism evidence="2 3">
    <name type="scientific">Artemia franciscana</name>
    <name type="common">Brine shrimp</name>
    <name type="synonym">Artemia sanfranciscana</name>
    <dbReference type="NCBI Taxonomy" id="6661"/>
    <lineage>
        <taxon>Eukaryota</taxon>
        <taxon>Metazoa</taxon>
        <taxon>Ecdysozoa</taxon>
        <taxon>Arthropoda</taxon>
        <taxon>Crustacea</taxon>
        <taxon>Branchiopoda</taxon>
        <taxon>Anostraca</taxon>
        <taxon>Artemiidae</taxon>
        <taxon>Artemia</taxon>
    </lineage>
</organism>
<feature type="non-terminal residue" evidence="2">
    <location>
        <position position="1"/>
    </location>
</feature>
<feature type="compositionally biased region" description="Basic and acidic residues" evidence="1">
    <location>
        <begin position="74"/>
        <end position="85"/>
    </location>
</feature>
<evidence type="ECO:0000256" key="1">
    <source>
        <dbReference type="SAM" id="MobiDB-lite"/>
    </source>
</evidence>